<dbReference type="AlphaFoldDB" id="D2Q2U4"/>
<evidence type="ECO:0000313" key="3">
    <source>
        <dbReference type="EMBL" id="ADB30275.1"/>
    </source>
</evidence>
<dbReference type="eggNOG" id="COG0308">
    <property type="taxonomic scope" value="Bacteria"/>
</dbReference>
<dbReference type="Proteomes" id="UP000007967">
    <property type="component" value="Chromosome"/>
</dbReference>
<accession>D2Q2U4</accession>
<protein>
    <recommendedName>
        <fullName evidence="5">Peptidase MA-like domain-containing protein</fullName>
    </recommendedName>
</protein>
<dbReference type="EMBL" id="CP001736">
    <property type="protein sequence ID" value="ADB30275.1"/>
    <property type="molecule type" value="Genomic_DNA"/>
</dbReference>
<sequence>MVERAGRRGTWWMVGLVVLAVAAAGTTYSVLGRRAEEPATAGPPSPPVTRPSAAAGSSGPPGDKRMLAEIDAVLKTRASAVRTGQLAQFLQHLDPQNSALRRRHQQLFGNLRKLGLRHLSYRREGGWVPEPQPQHGSEARAFRVMMLVQVTGIDPAPRFVPLGYTFAERGGRWLLVDDDDLAGEQDRGTYREPWDLGPIEAVRGPGVLVVVPANERANGRRLVGEARRATPAVRAALKRSPAGVLVIAMADQRSMDTGWQTGGHPAAAVAVQNFSPVTAAATRFEVTGSRVVINPTERTKADRFLLAHEFTHAAMAPLGGKAPTWLVEGLAEYVEFRLTSRHGDHQRVADRRRTLLRQAIPAVRRLPTDNDFRGAYDEQSYGVSWIVVEYLADEYGISTLNALYADLARGPEDAAARERALRQHLDTSEAELVAAVKEYDG</sequence>
<feature type="compositionally biased region" description="Low complexity" evidence="1">
    <location>
        <begin position="51"/>
        <end position="61"/>
    </location>
</feature>
<keyword evidence="2" id="KW-1133">Transmembrane helix</keyword>
<keyword evidence="2" id="KW-0812">Transmembrane</keyword>
<evidence type="ECO:0000256" key="2">
    <source>
        <dbReference type="SAM" id="Phobius"/>
    </source>
</evidence>
<feature type="transmembrane region" description="Helical" evidence="2">
    <location>
        <begin position="12"/>
        <end position="31"/>
    </location>
</feature>
<feature type="region of interest" description="Disordered" evidence="1">
    <location>
        <begin position="35"/>
        <end position="64"/>
    </location>
</feature>
<proteinExistence type="predicted"/>
<evidence type="ECO:0008006" key="5">
    <source>
        <dbReference type="Google" id="ProtNLM"/>
    </source>
</evidence>
<keyword evidence="2" id="KW-0472">Membrane</keyword>
<dbReference type="HOGENOM" id="CLU_041774_1_0_11"/>
<evidence type="ECO:0000256" key="1">
    <source>
        <dbReference type="SAM" id="MobiDB-lite"/>
    </source>
</evidence>
<dbReference type="STRING" id="479435.Kfla_1171"/>
<evidence type="ECO:0000313" key="4">
    <source>
        <dbReference type="Proteomes" id="UP000007967"/>
    </source>
</evidence>
<name>D2Q2U4_KRIFD</name>
<reference evidence="3 4" key="2">
    <citation type="journal article" date="2010" name="Stand. Genomic Sci.">
        <title>Complete genome sequence of Kribbella flavida type strain (IFO 14399).</title>
        <authorList>
            <person name="Pukall R."/>
            <person name="Lapidus A."/>
            <person name="Glavina Del Rio T."/>
            <person name="Copeland A."/>
            <person name="Tice H."/>
            <person name="Cheng J.-F."/>
            <person name="Lucas S."/>
            <person name="Chen F."/>
            <person name="Nolan M."/>
            <person name="LaButti K."/>
            <person name="Pati A."/>
            <person name="Ivanova N."/>
            <person name="Mavrommatis K."/>
            <person name="Mikhailova N."/>
            <person name="Pitluck S."/>
            <person name="Bruce D."/>
            <person name="Goodwin L."/>
            <person name="Land M."/>
            <person name="Hauser L."/>
            <person name="Chang Y.-J."/>
            <person name="Jeffries C.D."/>
            <person name="Chen A."/>
            <person name="Palaniappan K."/>
            <person name="Chain P."/>
            <person name="Rohde M."/>
            <person name="Goeker M."/>
            <person name="Bristow J."/>
            <person name="Eisen J.A."/>
            <person name="Markowitz V."/>
            <person name="Hugenholtz P."/>
            <person name="Kyrpides N.C."/>
            <person name="Klenk H.-P."/>
            <person name="Brettin T."/>
        </authorList>
    </citation>
    <scope>NUCLEOTIDE SEQUENCE [LARGE SCALE GENOMIC DNA]</scope>
    <source>
        <strain evidence="4">DSM 17836 / JCM 10339 / NBRC 14399</strain>
    </source>
</reference>
<gene>
    <name evidence="3" type="ordered locus">Kfla_1171</name>
</gene>
<organism evidence="3 4">
    <name type="scientific">Kribbella flavida (strain DSM 17836 / JCM 10339 / NBRC 14399)</name>
    <dbReference type="NCBI Taxonomy" id="479435"/>
    <lineage>
        <taxon>Bacteria</taxon>
        <taxon>Bacillati</taxon>
        <taxon>Actinomycetota</taxon>
        <taxon>Actinomycetes</taxon>
        <taxon>Propionibacteriales</taxon>
        <taxon>Kribbellaceae</taxon>
        <taxon>Kribbella</taxon>
    </lineage>
</organism>
<reference evidence="4" key="1">
    <citation type="submission" date="2009-09" db="EMBL/GenBank/DDBJ databases">
        <title>The complete genome of Kribbella flavida DSM 17836.</title>
        <authorList>
            <consortium name="US DOE Joint Genome Institute (JGI-PGF)"/>
            <person name="Lucas S."/>
            <person name="Copeland A."/>
            <person name="Lapidus A."/>
            <person name="Glavina del Rio T."/>
            <person name="Dalin E."/>
            <person name="Tice H."/>
            <person name="Bruce D."/>
            <person name="Goodwin L."/>
            <person name="Pitluck S."/>
            <person name="Kyrpides N."/>
            <person name="Mavromatis K."/>
            <person name="Ivanova N."/>
            <person name="Saunders E."/>
            <person name="Brettin T."/>
            <person name="Detter J.C."/>
            <person name="Han C."/>
            <person name="Larimer F."/>
            <person name="Land M."/>
            <person name="Hauser L."/>
            <person name="Markowitz V."/>
            <person name="Cheng J.-F."/>
            <person name="Hugenholtz P."/>
            <person name="Woyke T."/>
            <person name="Wu D."/>
            <person name="Pukall R."/>
            <person name="Klenk H.-P."/>
            <person name="Eisen J.A."/>
        </authorList>
    </citation>
    <scope>NUCLEOTIDE SEQUENCE [LARGE SCALE GENOMIC DNA]</scope>
    <source>
        <strain evidence="4">DSM 17836 / JCM 10339 / NBRC 14399</strain>
    </source>
</reference>
<dbReference type="KEGG" id="kfl:Kfla_1171"/>
<keyword evidence="4" id="KW-1185">Reference proteome</keyword>